<accession>A0A9D1A040</accession>
<evidence type="ECO:0000256" key="2">
    <source>
        <dbReference type="ARBA" id="ARBA00022741"/>
    </source>
</evidence>
<feature type="binding site" evidence="4">
    <location>
        <begin position="197"/>
        <end position="205"/>
    </location>
    <ligand>
        <name>ATP</name>
        <dbReference type="ChEBI" id="CHEBI:30616"/>
    </ligand>
</feature>
<evidence type="ECO:0000256" key="3">
    <source>
        <dbReference type="ARBA" id="ARBA00022840"/>
    </source>
</evidence>
<evidence type="ECO:0000313" key="5">
    <source>
        <dbReference type="EMBL" id="HIR01386.1"/>
    </source>
</evidence>
<dbReference type="InterPro" id="IPR024185">
    <property type="entry name" value="FTHF_cligase-like_sf"/>
</dbReference>
<evidence type="ECO:0000256" key="4">
    <source>
        <dbReference type="PIRSR" id="PIRSR006806-1"/>
    </source>
</evidence>
<protein>
    <submittedName>
        <fullName evidence="5">5-formyltetrahydrofolate cyclo-ligase</fullName>
    </submittedName>
</protein>
<dbReference type="PANTHER" id="PTHR23407:SF1">
    <property type="entry name" value="5-FORMYLTETRAHYDROFOLATE CYCLO-LIGASE"/>
    <property type="match status" value="1"/>
</dbReference>
<dbReference type="AlphaFoldDB" id="A0A9D1A040"/>
<dbReference type="SUPFAM" id="SSF100950">
    <property type="entry name" value="NagB/RpiA/CoA transferase-like"/>
    <property type="match status" value="1"/>
</dbReference>
<proteinExistence type="inferred from homology"/>
<dbReference type="InterPro" id="IPR002698">
    <property type="entry name" value="FTHF_cligase"/>
</dbReference>
<keyword evidence="3 4" id="KW-0067">ATP-binding</keyword>
<dbReference type="PIRSF" id="PIRSF006806">
    <property type="entry name" value="FTHF_cligase"/>
    <property type="match status" value="1"/>
</dbReference>
<comment type="similarity">
    <text evidence="1">Belongs to the 5-formyltetrahydrofolate cyclo-ligase family.</text>
</comment>
<dbReference type="GO" id="GO:0005524">
    <property type="term" value="F:ATP binding"/>
    <property type="evidence" value="ECO:0007669"/>
    <property type="project" value="UniProtKB-KW"/>
</dbReference>
<sequence>MKNKDALRKTVLARRDALPSRVRAEKSEQICIELAKELDALSTLFGQSAPFEQRAHGSICSGSLLVAVFSSMGSEVDLSPFVRTAYARGARVAFPCMIKNPAWHKATEASLSPEVAAPACHRNAACTPHEPYTPRNLMEFYEVTAEQFENGKAPFVERPLRSFAPDAEELDAFTHVAPGEIDFALCPLVAFDAANNRLGYGGGNYDAFLSCVRPDVRIVGVGFAEQEVPCGAIPLEPHDLPLPRIVSA</sequence>
<dbReference type="GO" id="GO:0035999">
    <property type="term" value="P:tetrahydrofolate interconversion"/>
    <property type="evidence" value="ECO:0007669"/>
    <property type="project" value="TreeGrafter"/>
</dbReference>
<reference evidence="5" key="1">
    <citation type="submission" date="2020-10" db="EMBL/GenBank/DDBJ databases">
        <authorList>
            <person name="Gilroy R."/>
        </authorList>
    </citation>
    <scope>NUCLEOTIDE SEQUENCE</scope>
    <source>
        <strain evidence="5">ChiGjej1B1-2707</strain>
    </source>
</reference>
<keyword evidence="2 4" id="KW-0547">Nucleotide-binding</keyword>
<dbReference type="GO" id="GO:0009396">
    <property type="term" value="P:folic acid-containing compound biosynthetic process"/>
    <property type="evidence" value="ECO:0007669"/>
    <property type="project" value="TreeGrafter"/>
</dbReference>
<dbReference type="InterPro" id="IPR037171">
    <property type="entry name" value="NagB/RpiA_transferase-like"/>
</dbReference>
<dbReference type="PANTHER" id="PTHR23407">
    <property type="entry name" value="ATPASE INHIBITOR/5-FORMYLTETRAHYDROFOLATE CYCLO-LIGASE"/>
    <property type="match status" value="1"/>
</dbReference>
<evidence type="ECO:0000313" key="6">
    <source>
        <dbReference type="Proteomes" id="UP000824261"/>
    </source>
</evidence>
<reference evidence="5" key="2">
    <citation type="journal article" date="2021" name="PeerJ">
        <title>Extensive microbial diversity within the chicken gut microbiome revealed by metagenomics and culture.</title>
        <authorList>
            <person name="Gilroy R."/>
            <person name="Ravi A."/>
            <person name="Getino M."/>
            <person name="Pursley I."/>
            <person name="Horton D.L."/>
            <person name="Alikhan N.F."/>
            <person name="Baker D."/>
            <person name="Gharbi K."/>
            <person name="Hall N."/>
            <person name="Watson M."/>
            <person name="Adriaenssens E.M."/>
            <person name="Foster-Nyarko E."/>
            <person name="Jarju S."/>
            <person name="Secka A."/>
            <person name="Antonio M."/>
            <person name="Oren A."/>
            <person name="Chaudhuri R.R."/>
            <person name="La Ragione R."/>
            <person name="Hildebrand F."/>
            <person name="Pallen M.J."/>
        </authorList>
    </citation>
    <scope>NUCLEOTIDE SEQUENCE</scope>
    <source>
        <strain evidence="5">ChiGjej1B1-2707</strain>
    </source>
</reference>
<name>A0A9D1A040_9ACTN</name>
<dbReference type="EMBL" id="DVGB01000045">
    <property type="protein sequence ID" value="HIR01386.1"/>
    <property type="molecule type" value="Genomic_DNA"/>
</dbReference>
<dbReference type="Gene3D" id="3.40.50.10420">
    <property type="entry name" value="NagB/RpiA/CoA transferase-like"/>
    <property type="match status" value="1"/>
</dbReference>
<comment type="caution">
    <text evidence="5">The sequence shown here is derived from an EMBL/GenBank/DDBJ whole genome shotgun (WGS) entry which is preliminary data.</text>
</comment>
<evidence type="ECO:0000256" key="1">
    <source>
        <dbReference type="ARBA" id="ARBA00010638"/>
    </source>
</evidence>
<dbReference type="Pfam" id="PF01812">
    <property type="entry name" value="5-FTHF_cyc-lig"/>
    <property type="match status" value="1"/>
</dbReference>
<dbReference type="Proteomes" id="UP000824261">
    <property type="component" value="Unassembled WGS sequence"/>
</dbReference>
<dbReference type="GO" id="GO:0030272">
    <property type="term" value="F:5-formyltetrahydrofolate cyclo-ligase activity"/>
    <property type="evidence" value="ECO:0007669"/>
    <property type="project" value="TreeGrafter"/>
</dbReference>
<gene>
    <name evidence="5" type="ORF">IAA69_03895</name>
</gene>
<organism evidence="5 6">
    <name type="scientific">Candidatus Aveggerthella stercoripullorum</name>
    <dbReference type="NCBI Taxonomy" id="2840688"/>
    <lineage>
        <taxon>Bacteria</taxon>
        <taxon>Bacillati</taxon>
        <taxon>Actinomycetota</taxon>
        <taxon>Coriobacteriia</taxon>
        <taxon>Eggerthellales</taxon>
        <taxon>Eggerthellaceae</taxon>
        <taxon>Eggerthellaceae incertae sedis</taxon>
        <taxon>Candidatus Aveggerthella</taxon>
    </lineage>
</organism>